<evidence type="ECO:0000256" key="3">
    <source>
        <dbReference type="ARBA" id="ARBA00022692"/>
    </source>
</evidence>
<keyword evidence="4 7" id="KW-1133">Transmembrane helix</keyword>
<dbReference type="AlphaFoldDB" id="A0AAW9RYF5"/>
<accession>A0AAW9RYF5</accession>
<keyword evidence="3 7" id="KW-0812">Transmembrane</keyword>
<comment type="caution">
    <text evidence="9">The sequence shown here is derived from an EMBL/GenBank/DDBJ whole genome shotgun (WGS) entry which is preliminary data.</text>
</comment>
<gene>
    <name evidence="9" type="ORF">AAG747_08945</name>
</gene>
<dbReference type="GO" id="GO:0005886">
    <property type="term" value="C:plasma membrane"/>
    <property type="evidence" value="ECO:0007669"/>
    <property type="project" value="UniProtKB-SubCell"/>
</dbReference>
<evidence type="ECO:0000256" key="7">
    <source>
        <dbReference type="SAM" id="Phobius"/>
    </source>
</evidence>
<evidence type="ECO:0000313" key="9">
    <source>
        <dbReference type="EMBL" id="MEN7548035.1"/>
    </source>
</evidence>
<keyword evidence="5 7" id="KW-0472">Membrane</keyword>
<sequence>MTELLLETVFTNWINLLILIVGVVNALFLRFAYLNVWALKKELFEGESVMERFIREKTGQLDNIDDKIRLDFAKWERMYKDATKWYYLFSTTISIFPLLGIGGTILGIVPSILDFSQVTSSFSLALVSTLLGVAFAVIFKFFEGFISGNYTLVSERISILTGDVTKYLIEKEKLK</sequence>
<evidence type="ECO:0000256" key="5">
    <source>
        <dbReference type="ARBA" id="ARBA00023136"/>
    </source>
</evidence>
<dbReference type="RefSeq" id="WP_346820817.1">
    <property type="nucleotide sequence ID" value="NZ_JBDKWZ010000004.1"/>
</dbReference>
<dbReference type="Pfam" id="PF01618">
    <property type="entry name" value="MotA_ExbB"/>
    <property type="match status" value="1"/>
</dbReference>
<feature type="domain" description="MotA/TolQ/ExbB proton channel" evidence="8">
    <location>
        <begin position="62"/>
        <end position="151"/>
    </location>
</feature>
<keyword evidence="6" id="KW-0653">Protein transport</keyword>
<proteinExistence type="inferred from homology"/>
<evidence type="ECO:0000256" key="1">
    <source>
        <dbReference type="ARBA" id="ARBA00004651"/>
    </source>
</evidence>
<comment type="subcellular location">
    <subcellularLocation>
        <location evidence="1">Cell membrane</location>
        <topology evidence="1">Multi-pass membrane protein</topology>
    </subcellularLocation>
    <subcellularLocation>
        <location evidence="6">Membrane</location>
        <topology evidence="6">Multi-pass membrane protein</topology>
    </subcellularLocation>
</comment>
<keyword evidence="10" id="KW-1185">Reference proteome</keyword>
<organism evidence="9 10">
    <name type="scientific">Rapidithrix thailandica</name>
    <dbReference type="NCBI Taxonomy" id="413964"/>
    <lineage>
        <taxon>Bacteria</taxon>
        <taxon>Pseudomonadati</taxon>
        <taxon>Bacteroidota</taxon>
        <taxon>Cytophagia</taxon>
        <taxon>Cytophagales</taxon>
        <taxon>Flammeovirgaceae</taxon>
        <taxon>Rapidithrix</taxon>
    </lineage>
</organism>
<protein>
    <submittedName>
        <fullName evidence="9">MotA/TolQ/ExbB proton channel family protein</fullName>
    </submittedName>
</protein>
<dbReference type="GO" id="GO:0015031">
    <property type="term" value="P:protein transport"/>
    <property type="evidence" value="ECO:0007669"/>
    <property type="project" value="UniProtKB-KW"/>
</dbReference>
<feature type="transmembrane region" description="Helical" evidence="7">
    <location>
        <begin position="12"/>
        <end position="33"/>
    </location>
</feature>
<feature type="transmembrane region" description="Helical" evidence="7">
    <location>
        <begin position="85"/>
        <end position="109"/>
    </location>
</feature>
<evidence type="ECO:0000256" key="4">
    <source>
        <dbReference type="ARBA" id="ARBA00022989"/>
    </source>
</evidence>
<keyword evidence="2" id="KW-1003">Cell membrane</keyword>
<reference evidence="9 10" key="1">
    <citation type="submission" date="2024-04" db="EMBL/GenBank/DDBJ databases">
        <title>Novel genus in family Flammeovirgaceae.</title>
        <authorList>
            <person name="Nguyen T.H."/>
            <person name="Vuong T.Q."/>
            <person name="Le H."/>
            <person name="Kim S.-G."/>
        </authorList>
    </citation>
    <scope>NUCLEOTIDE SEQUENCE [LARGE SCALE GENOMIC DNA]</scope>
    <source>
        <strain evidence="9 10">JCM 23209</strain>
    </source>
</reference>
<evidence type="ECO:0000256" key="2">
    <source>
        <dbReference type="ARBA" id="ARBA00022475"/>
    </source>
</evidence>
<evidence type="ECO:0000256" key="6">
    <source>
        <dbReference type="RuleBase" id="RU004057"/>
    </source>
</evidence>
<feature type="transmembrane region" description="Helical" evidence="7">
    <location>
        <begin position="121"/>
        <end position="142"/>
    </location>
</feature>
<evidence type="ECO:0000313" key="10">
    <source>
        <dbReference type="Proteomes" id="UP001403385"/>
    </source>
</evidence>
<keyword evidence="6" id="KW-0813">Transport</keyword>
<dbReference type="EMBL" id="JBDKWZ010000004">
    <property type="protein sequence ID" value="MEN7548035.1"/>
    <property type="molecule type" value="Genomic_DNA"/>
</dbReference>
<name>A0AAW9RYF5_9BACT</name>
<evidence type="ECO:0000259" key="8">
    <source>
        <dbReference type="Pfam" id="PF01618"/>
    </source>
</evidence>
<comment type="similarity">
    <text evidence="6">Belongs to the exbB/tolQ family.</text>
</comment>
<dbReference type="Proteomes" id="UP001403385">
    <property type="component" value="Unassembled WGS sequence"/>
</dbReference>
<dbReference type="InterPro" id="IPR002898">
    <property type="entry name" value="MotA_ExbB_proton_chnl"/>
</dbReference>